<proteinExistence type="predicted"/>
<comment type="caution">
    <text evidence="1">The sequence shown here is derived from an EMBL/GenBank/DDBJ whole genome shotgun (WGS) entry which is preliminary data.</text>
</comment>
<dbReference type="AlphaFoldDB" id="A0A7W4W054"/>
<accession>A0A7W4W054</accession>
<dbReference type="Proteomes" id="UP000589626">
    <property type="component" value="Unassembled WGS sequence"/>
</dbReference>
<evidence type="ECO:0000313" key="2">
    <source>
        <dbReference type="Proteomes" id="UP000589626"/>
    </source>
</evidence>
<keyword evidence="2" id="KW-1185">Reference proteome</keyword>
<name>A0A7W4W054_9ACTN</name>
<protein>
    <submittedName>
        <fullName evidence="1">Uncharacterized protein</fullName>
    </submittedName>
</protein>
<reference evidence="1 2" key="1">
    <citation type="submission" date="2020-08" db="EMBL/GenBank/DDBJ databases">
        <title>Sequencing the genomes of 1000 actinobacteria strains.</title>
        <authorList>
            <person name="Klenk H.-P."/>
        </authorList>
    </citation>
    <scope>NUCLEOTIDE SEQUENCE [LARGE SCALE GENOMIC DNA]</scope>
    <source>
        <strain evidence="1 2">DSM 105498</strain>
    </source>
</reference>
<evidence type="ECO:0000313" key="1">
    <source>
        <dbReference type="EMBL" id="MBB3044895.1"/>
    </source>
</evidence>
<organism evidence="1 2">
    <name type="scientific">Nocardioides soli</name>
    <dbReference type="NCBI Taxonomy" id="1036020"/>
    <lineage>
        <taxon>Bacteria</taxon>
        <taxon>Bacillati</taxon>
        <taxon>Actinomycetota</taxon>
        <taxon>Actinomycetes</taxon>
        <taxon>Propionibacteriales</taxon>
        <taxon>Nocardioidaceae</taxon>
        <taxon>Nocardioides</taxon>
    </lineage>
</organism>
<sequence length="97" mass="11157">MNTTSKKSEVSPDEIHRAFHRMERNAASIKRQFEGFAEKLIEAYRIREIEALVNNEGDVDVEDEVVYGKMIEIYRILPPSCSTGCTSCGAFVRDWRN</sequence>
<gene>
    <name evidence="1" type="ORF">FHU40_004748</name>
</gene>
<dbReference type="EMBL" id="JACHWR010000004">
    <property type="protein sequence ID" value="MBB3044895.1"/>
    <property type="molecule type" value="Genomic_DNA"/>
</dbReference>